<dbReference type="InterPro" id="IPR036397">
    <property type="entry name" value="RNaseH_sf"/>
</dbReference>
<dbReference type="InterPro" id="IPR039537">
    <property type="entry name" value="Retrotran_Ty1/copia-like"/>
</dbReference>
<dbReference type="GO" id="GO:0003676">
    <property type="term" value="F:nucleic acid binding"/>
    <property type="evidence" value="ECO:0007669"/>
    <property type="project" value="InterPro"/>
</dbReference>
<dbReference type="PANTHER" id="PTHR42648">
    <property type="entry name" value="TRANSPOSASE, PUTATIVE-RELATED"/>
    <property type="match status" value="1"/>
</dbReference>
<organism evidence="2">
    <name type="scientific">Solanum chacoense</name>
    <name type="common">Chaco potato</name>
    <dbReference type="NCBI Taxonomy" id="4108"/>
    <lineage>
        <taxon>Eukaryota</taxon>
        <taxon>Viridiplantae</taxon>
        <taxon>Streptophyta</taxon>
        <taxon>Embryophyta</taxon>
        <taxon>Tracheophyta</taxon>
        <taxon>Spermatophyta</taxon>
        <taxon>Magnoliopsida</taxon>
        <taxon>eudicotyledons</taxon>
        <taxon>Gunneridae</taxon>
        <taxon>Pentapetalae</taxon>
        <taxon>asterids</taxon>
        <taxon>lamiids</taxon>
        <taxon>Solanales</taxon>
        <taxon>Solanaceae</taxon>
        <taxon>Solanoideae</taxon>
        <taxon>Solaneae</taxon>
        <taxon>Solanum</taxon>
    </lineage>
</organism>
<evidence type="ECO:0000313" key="2">
    <source>
        <dbReference type="EMBL" id="JAP26120.1"/>
    </source>
</evidence>
<protein>
    <submittedName>
        <fullName evidence="2">Putative ovule protein</fullName>
    </submittedName>
</protein>
<dbReference type="PROSITE" id="PS50994">
    <property type="entry name" value="INTEGRASE"/>
    <property type="match status" value="1"/>
</dbReference>
<feature type="domain" description="Integrase catalytic" evidence="1">
    <location>
        <begin position="1"/>
        <end position="137"/>
    </location>
</feature>
<reference evidence="2" key="1">
    <citation type="submission" date="2015-12" db="EMBL/GenBank/DDBJ databases">
        <title>Gene expression during late stages of embryo sac development: a critical building block for successful pollen-pistil interactions.</title>
        <authorList>
            <person name="Liu Y."/>
            <person name="Joly V."/>
            <person name="Sabar M."/>
            <person name="Matton D.P."/>
        </authorList>
    </citation>
    <scope>NUCLEOTIDE SEQUENCE</scope>
</reference>
<dbReference type="SUPFAM" id="SSF53098">
    <property type="entry name" value="Ribonuclease H-like"/>
    <property type="match status" value="1"/>
</dbReference>
<name>A0A0V0I139_SOLCH</name>
<sequence length="248" mass="28643">MVDDFSRSTWTQLLSCKSNDLHTIKALICLIETQFNTIVKAIRTDNGLEFINKETSDFLQDKGIIHQRPCTYTPQQNGIVERKHKYLLETARALLYHSKLPMQYWGECILTTTYLINRLPSTALKNKTPFEIVYHKQPIYSHLRSFGCLCFTTTVKGHKDKFEPRSTPHVFVGYPFNTKGYKVLNLETKRIHISRDVVFYENVFPFATIFPDSSFTSALQKLTNSEMLNSSINTFDAYMMDSNIAKGL</sequence>
<dbReference type="InterPro" id="IPR001584">
    <property type="entry name" value="Integrase_cat-core"/>
</dbReference>
<dbReference type="InterPro" id="IPR057670">
    <property type="entry name" value="SH3_retrovirus"/>
</dbReference>
<dbReference type="Gene3D" id="3.30.420.10">
    <property type="entry name" value="Ribonuclease H-like superfamily/Ribonuclease H"/>
    <property type="match status" value="1"/>
</dbReference>
<dbReference type="PANTHER" id="PTHR42648:SF31">
    <property type="entry name" value="RNA-DIRECTED DNA POLYMERASE"/>
    <property type="match status" value="1"/>
</dbReference>
<evidence type="ECO:0000259" key="1">
    <source>
        <dbReference type="PROSITE" id="PS50994"/>
    </source>
</evidence>
<dbReference type="InterPro" id="IPR012337">
    <property type="entry name" value="RNaseH-like_sf"/>
</dbReference>
<dbReference type="Pfam" id="PF25597">
    <property type="entry name" value="SH3_retrovirus"/>
    <property type="match status" value="1"/>
</dbReference>
<accession>A0A0V0I139</accession>
<dbReference type="EMBL" id="GEDG01012559">
    <property type="protein sequence ID" value="JAP26120.1"/>
    <property type="molecule type" value="Transcribed_RNA"/>
</dbReference>
<dbReference type="Pfam" id="PF00665">
    <property type="entry name" value="rve"/>
    <property type="match status" value="1"/>
</dbReference>
<dbReference type="AlphaFoldDB" id="A0A0V0I139"/>
<proteinExistence type="predicted"/>
<dbReference type="GO" id="GO:0015074">
    <property type="term" value="P:DNA integration"/>
    <property type="evidence" value="ECO:0007669"/>
    <property type="project" value="InterPro"/>
</dbReference>